<dbReference type="Proteomes" id="UP000799440">
    <property type="component" value="Unassembled WGS sequence"/>
</dbReference>
<accession>A0A6A6VJF2</accession>
<organism evidence="2 3">
    <name type="scientific">Sporormia fimetaria CBS 119925</name>
    <dbReference type="NCBI Taxonomy" id="1340428"/>
    <lineage>
        <taxon>Eukaryota</taxon>
        <taxon>Fungi</taxon>
        <taxon>Dikarya</taxon>
        <taxon>Ascomycota</taxon>
        <taxon>Pezizomycotina</taxon>
        <taxon>Dothideomycetes</taxon>
        <taxon>Pleosporomycetidae</taxon>
        <taxon>Pleosporales</taxon>
        <taxon>Sporormiaceae</taxon>
        <taxon>Sporormia</taxon>
    </lineage>
</organism>
<feature type="region of interest" description="Disordered" evidence="1">
    <location>
        <begin position="591"/>
        <end position="652"/>
    </location>
</feature>
<feature type="region of interest" description="Disordered" evidence="1">
    <location>
        <begin position="239"/>
        <end position="262"/>
    </location>
</feature>
<feature type="compositionally biased region" description="Low complexity" evidence="1">
    <location>
        <begin position="815"/>
        <end position="829"/>
    </location>
</feature>
<feature type="compositionally biased region" description="Polar residues" evidence="1">
    <location>
        <begin position="800"/>
        <end position="814"/>
    </location>
</feature>
<evidence type="ECO:0000256" key="1">
    <source>
        <dbReference type="SAM" id="MobiDB-lite"/>
    </source>
</evidence>
<feature type="compositionally biased region" description="Polar residues" evidence="1">
    <location>
        <begin position="402"/>
        <end position="414"/>
    </location>
</feature>
<feature type="region of interest" description="Disordered" evidence="1">
    <location>
        <begin position="736"/>
        <end position="759"/>
    </location>
</feature>
<feature type="region of interest" description="Disordered" evidence="1">
    <location>
        <begin position="505"/>
        <end position="566"/>
    </location>
</feature>
<evidence type="ECO:0000313" key="3">
    <source>
        <dbReference type="Proteomes" id="UP000799440"/>
    </source>
</evidence>
<protein>
    <submittedName>
        <fullName evidence="2">Uncharacterized protein</fullName>
    </submittedName>
</protein>
<evidence type="ECO:0000313" key="2">
    <source>
        <dbReference type="EMBL" id="KAF2749939.1"/>
    </source>
</evidence>
<feature type="region of interest" description="Disordered" evidence="1">
    <location>
        <begin position="779"/>
        <end position="848"/>
    </location>
</feature>
<proteinExistence type="predicted"/>
<feature type="compositionally biased region" description="Polar residues" evidence="1">
    <location>
        <begin position="524"/>
        <end position="539"/>
    </location>
</feature>
<feature type="compositionally biased region" description="Low complexity" evidence="1">
    <location>
        <begin position="379"/>
        <end position="388"/>
    </location>
</feature>
<dbReference type="AlphaFoldDB" id="A0A6A6VJF2"/>
<name>A0A6A6VJF2_9PLEO</name>
<keyword evidence="3" id="KW-1185">Reference proteome</keyword>
<feature type="region of interest" description="Disordered" evidence="1">
    <location>
        <begin position="368"/>
        <end position="416"/>
    </location>
</feature>
<gene>
    <name evidence="2" type="ORF">M011DRAFT_475260</name>
</gene>
<reference evidence="2" key="1">
    <citation type="journal article" date="2020" name="Stud. Mycol.">
        <title>101 Dothideomycetes genomes: a test case for predicting lifestyles and emergence of pathogens.</title>
        <authorList>
            <person name="Haridas S."/>
            <person name="Albert R."/>
            <person name="Binder M."/>
            <person name="Bloem J."/>
            <person name="Labutti K."/>
            <person name="Salamov A."/>
            <person name="Andreopoulos B."/>
            <person name="Baker S."/>
            <person name="Barry K."/>
            <person name="Bills G."/>
            <person name="Bluhm B."/>
            <person name="Cannon C."/>
            <person name="Castanera R."/>
            <person name="Culley D."/>
            <person name="Daum C."/>
            <person name="Ezra D."/>
            <person name="Gonzalez J."/>
            <person name="Henrissat B."/>
            <person name="Kuo A."/>
            <person name="Liang C."/>
            <person name="Lipzen A."/>
            <person name="Lutzoni F."/>
            <person name="Magnuson J."/>
            <person name="Mondo S."/>
            <person name="Nolan M."/>
            <person name="Ohm R."/>
            <person name="Pangilinan J."/>
            <person name="Park H.-J."/>
            <person name="Ramirez L."/>
            <person name="Alfaro M."/>
            <person name="Sun H."/>
            <person name="Tritt A."/>
            <person name="Yoshinaga Y."/>
            <person name="Zwiers L.-H."/>
            <person name="Turgeon B."/>
            <person name="Goodwin S."/>
            <person name="Spatafora J."/>
            <person name="Crous P."/>
            <person name="Grigoriev I."/>
        </authorList>
    </citation>
    <scope>NUCLEOTIDE SEQUENCE</scope>
    <source>
        <strain evidence="2">CBS 119925</strain>
    </source>
</reference>
<feature type="region of interest" description="Disordered" evidence="1">
    <location>
        <begin position="162"/>
        <end position="181"/>
    </location>
</feature>
<dbReference type="OrthoDB" id="5341904at2759"/>
<sequence>MEELAEQVQVRLSNLSRSNSIASQHGRVQKGRAAALPRQSTISIAESQGVDLDTALRILQEVRKSASPQDLAALHQALQPSGALGALKPAPDACSTLAHRSTSSLTRRRSLIVTPGLATRPSPVDNARRSWNLRKAASHSSRGVNWKADVKDASPLTRFAALDMPEEDSESSTSRARTPGDMDYSHLGSFKLGSLVVTNGIPSPAASMRNVTRRNSNSVLSKEGDYFALSTETVNLSVEPSGRRRAHSRSQSSVLPQTPPLVCDNGVVHRNRHARPVKRCDSAVKTGSRSERDPQNDSTKLHLKVMNSSVESLARDYMATFEGSPFEPVVRAQPVLQDEGFSDSLSNDAHLYRAEAARILDETIIGQPIPDPEQLQVPQTQTSAASQSNQEGSNVKRARRPTPTTKDSGYSSGGSFRIAHHDSPAWQFTVQRASHREANRQVSVGSDEESLYNFEEMLALPISKKPLPPLPTENSEQKPVDAQDVGVLPRCWDLEVDTQLARLHCGSSTPSSPCPAEAPRRLSSAMSRSSVETTSSNQKRLQKRRPSMPDTPVVQSCQPVEGSIPGVPEQVKSTFVRRLSQTPEMECLTKTFLSKEHTDSEEATTDPPIRLSQASPLLGHHRHHRRSNSERPPSLSRRSIRQSPSLLHDGEVGGEAILTTNGDNTGLKLVDLGTVGTALGPSPYDAAMVSGSRTTSASPTHPHQLGALPQARTMSGMDAKTAADFARAKSKARAELRQEVSQRPGLSRRPSSYHDAQTGWEALHGGGRAAHHLSHRRSEVFLPESRPIARPGHTIRPAEETSTSSVLRSPSTLTSSGGRASAVSRSVGSLNRHAQGQHAGEREPSIHSRLWSQRCRSVGEGMNEQARQQETMLCDRYGGGLHYGYEGRDSGIGGSAGTRQLHSAASRKSIRYSHQYGLDLSDVPVFLQRIPQSH</sequence>
<dbReference type="EMBL" id="MU006565">
    <property type="protein sequence ID" value="KAF2749939.1"/>
    <property type="molecule type" value="Genomic_DNA"/>
</dbReference>